<name>A0ABY8Y1C0_9PSEU</name>
<dbReference type="EMBL" id="CP127173">
    <property type="protein sequence ID" value="WIV61778.1"/>
    <property type="molecule type" value="Genomic_DNA"/>
</dbReference>
<evidence type="ECO:0000256" key="9">
    <source>
        <dbReference type="ARBA" id="ARBA00023303"/>
    </source>
</evidence>
<feature type="transmembrane region" description="Helical" evidence="11">
    <location>
        <begin position="279"/>
        <end position="296"/>
    </location>
</feature>
<evidence type="ECO:0000256" key="6">
    <source>
        <dbReference type="ARBA" id="ARBA00023136"/>
    </source>
</evidence>
<feature type="transmembrane region" description="Helical" evidence="11">
    <location>
        <begin position="74"/>
        <end position="94"/>
    </location>
</feature>
<dbReference type="PANTHER" id="PTHR43427:SF6">
    <property type="entry name" value="CHLORIDE CHANNEL PROTEIN CLC-E"/>
    <property type="match status" value="1"/>
</dbReference>
<organism evidence="13 14">
    <name type="scientific">Amycolatopsis nalaikhensis</name>
    <dbReference type="NCBI Taxonomy" id="715472"/>
    <lineage>
        <taxon>Bacteria</taxon>
        <taxon>Bacillati</taxon>
        <taxon>Actinomycetota</taxon>
        <taxon>Actinomycetes</taxon>
        <taxon>Pseudonocardiales</taxon>
        <taxon>Pseudonocardiaceae</taxon>
        <taxon>Amycolatopsis</taxon>
    </lineage>
</organism>
<keyword evidence="10" id="KW-0129">CBS domain</keyword>
<dbReference type="InterPro" id="IPR050368">
    <property type="entry name" value="ClC-type_chloride_channel"/>
</dbReference>
<dbReference type="PANTHER" id="PTHR43427">
    <property type="entry name" value="CHLORIDE CHANNEL PROTEIN CLC-E"/>
    <property type="match status" value="1"/>
</dbReference>
<evidence type="ECO:0000256" key="5">
    <source>
        <dbReference type="ARBA" id="ARBA00023065"/>
    </source>
</evidence>
<evidence type="ECO:0000256" key="8">
    <source>
        <dbReference type="ARBA" id="ARBA00023214"/>
    </source>
</evidence>
<dbReference type="CDD" id="cd00400">
    <property type="entry name" value="Voltage_gated_ClC"/>
    <property type="match status" value="1"/>
</dbReference>
<feature type="transmembrane region" description="Helical" evidence="11">
    <location>
        <begin position="330"/>
        <end position="355"/>
    </location>
</feature>
<gene>
    <name evidence="13" type="ORF">QP939_25810</name>
</gene>
<keyword evidence="7" id="KW-0869">Chloride channel</keyword>
<proteinExistence type="predicted"/>
<dbReference type="RefSeq" id="WP_285459430.1">
    <property type="nucleotide sequence ID" value="NZ_CP127173.1"/>
</dbReference>
<keyword evidence="8" id="KW-0868">Chloride</keyword>
<dbReference type="CDD" id="cd02205">
    <property type="entry name" value="CBS_pair_SF"/>
    <property type="match status" value="1"/>
</dbReference>
<feature type="transmembrane region" description="Helical" evidence="11">
    <location>
        <begin position="146"/>
        <end position="165"/>
    </location>
</feature>
<keyword evidence="4 11" id="KW-1133">Transmembrane helix</keyword>
<feature type="transmembrane region" description="Helical" evidence="11">
    <location>
        <begin position="171"/>
        <end position="195"/>
    </location>
</feature>
<evidence type="ECO:0000256" key="7">
    <source>
        <dbReference type="ARBA" id="ARBA00023173"/>
    </source>
</evidence>
<dbReference type="InterPro" id="IPR001807">
    <property type="entry name" value="ClC"/>
</dbReference>
<evidence type="ECO:0000256" key="11">
    <source>
        <dbReference type="SAM" id="Phobius"/>
    </source>
</evidence>
<comment type="subcellular location">
    <subcellularLocation>
        <location evidence="1">Membrane</location>
        <topology evidence="1">Multi-pass membrane protein</topology>
    </subcellularLocation>
</comment>
<evidence type="ECO:0000256" key="10">
    <source>
        <dbReference type="PROSITE-ProRule" id="PRU00703"/>
    </source>
</evidence>
<feature type="transmembrane region" description="Helical" evidence="11">
    <location>
        <begin position="207"/>
        <end position="225"/>
    </location>
</feature>
<dbReference type="Gene3D" id="3.10.580.10">
    <property type="entry name" value="CBS-domain"/>
    <property type="match status" value="1"/>
</dbReference>
<keyword evidence="2" id="KW-0813">Transport</keyword>
<dbReference type="PROSITE" id="PS51371">
    <property type="entry name" value="CBS"/>
    <property type="match status" value="1"/>
</dbReference>
<feature type="transmembrane region" description="Helical" evidence="11">
    <location>
        <begin position="362"/>
        <end position="384"/>
    </location>
</feature>
<dbReference type="PRINTS" id="PR00762">
    <property type="entry name" value="CLCHANNEL"/>
</dbReference>
<evidence type="ECO:0000256" key="1">
    <source>
        <dbReference type="ARBA" id="ARBA00004141"/>
    </source>
</evidence>
<dbReference type="SUPFAM" id="SSF81340">
    <property type="entry name" value="Clc chloride channel"/>
    <property type="match status" value="1"/>
</dbReference>
<accession>A0ABY8Y1C0</accession>
<dbReference type="Gene3D" id="1.10.3080.10">
    <property type="entry name" value="Clc chloride channel"/>
    <property type="match status" value="1"/>
</dbReference>
<evidence type="ECO:0000313" key="14">
    <source>
        <dbReference type="Proteomes" id="UP001227101"/>
    </source>
</evidence>
<keyword evidence="9" id="KW-0407">Ion channel</keyword>
<keyword evidence="14" id="KW-1185">Reference proteome</keyword>
<feature type="transmembrane region" description="Helical" evidence="11">
    <location>
        <begin position="404"/>
        <end position="422"/>
    </location>
</feature>
<dbReference type="SMART" id="SM00116">
    <property type="entry name" value="CBS"/>
    <property type="match status" value="2"/>
</dbReference>
<dbReference type="InterPro" id="IPR046342">
    <property type="entry name" value="CBS_dom_sf"/>
</dbReference>
<dbReference type="Pfam" id="PF00571">
    <property type="entry name" value="CBS"/>
    <property type="match status" value="2"/>
</dbReference>
<sequence>MSGGTPPQPRATHLGDFQVRPRMLLITLLAVPVGAAASLAALGLLKLIGLITNLVFYQRFDTALVAPGGSAHPWWLVLTAPVAGALVIGVLARFGSEKIRGHGMPEAIEAILTGESKVAPRVAVLKPVSAAISIGTGGPFGAEGPIIMTGGAVGSILAQLLHLSADERKTLLVAGAAGGMAATFNAPLASILLAVELLLFEWRPRSFVPVAAAVLTSTLCRGFLLGTDPVFGLPAAPAPGAVADVLALVPGITGGLLAIAATALVYLAEDGFARLPIHWMWWPAIGGLVIGAGGLVEPRALGVGYDVIDQLLTGQATTSLIIGVLVVKTLIWSLSLGSGTSGGVLAPVFMIGAALGAAEGGLLPHVTAGFWAVCGLAAVVGGVMRSPLTGIVFTLELTHAWNDLLPLVVASVSAYAVSVLLLKRSVLTEKIARRRLHLTREYTTDPLETFFAHEVMTANPVVFAHGETVYDALPHTRHATLYPVVDGRDRLLGVTTRHALLTCTGRTVADATTPTHALCHPDDTLREVANKLATGHVTQAPVVDRAEPGRVRGVVTLAQLLHARRRDLHEEHHRERVLAVTRIAVTPSSATSSSQ</sequence>
<feature type="transmembrane region" description="Helical" evidence="11">
    <location>
        <begin position="245"/>
        <end position="267"/>
    </location>
</feature>
<dbReference type="InterPro" id="IPR000644">
    <property type="entry name" value="CBS_dom"/>
</dbReference>
<evidence type="ECO:0000313" key="13">
    <source>
        <dbReference type="EMBL" id="WIV61778.1"/>
    </source>
</evidence>
<dbReference type="InterPro" id="IPR014743">
    <property type="entry name" value="Cl-channel_core"/>
</dbReference>
<dbReference type="Pfam" id="PF00654">
    <property type="entry name" value="Voltage_CLC"/>
    <property type="match status" value="1"/>
</dbReference>
<dbReference type="SUPFAM" id="SSF54631">
    <property type="entry name" value="CBS-domain pair"/>
    <property type="match status" value="1"/>
</dbReference>
<keyword evidence="3 11" id="KW-0812">Transmembrane</keyword>
<feature type="transmembrane region" description="Helical" evidence="11">
    <location>
        <begin position="24"/>
        <end position="54"/>
    </location>
</feature>
<reference evidence="13 14" key="1">
    <citation type="submission" date="2023-06" db="EMBL/GenBank/DDBJ databases">
        <authorList>
            <person name="Oyuntsetseg B."/>
            <person name="Kim S.B."/>
        </authorList>
    </citation>
    <scope>NUCLEOTIDE SEQUENCE [LARGE SCALE GENOMIC DNA]</scope>
    <source>
        <strain evidence="13 14">2-2</strain>
    </source>
</reference>
<protein>
    <submittedName>
        <fullName evidence="13">Chloride channel protein</fullName>
    </submittedName>
</protein>
<keyword evidence="5" id="KW-0406">Ion transport</keyword>
<evidence type="ECO:0000256" key="3">
    <source>
        <dbReference type="ARBA" id="ARBA00022692"/>
    </source>
</evidence>
<evidence type="ECO:0000256" key="2">
    <source>
        <dbReference type="ARBA" id="ARBA00022448"/>
    </source>
</evidence>
<evidence type="ECO:0000259" key="12">
    <source>
        <dbReference type="PROSITE" id="PS51371"/>
    </source>
</evidence>
<dbReference type="Proteomes" id="UP001227101">
    <property type="component" value="Chromosome"/>
</dbReference>
<evidence type="ECO:0000256" key="4">
    <source>
        <dbReference type="ARBA" id="ARBA00022989"/>
    </source>
</evidence>
<keyword evidence="6 11" id="KW-0472">Membrane</keyword>
<feature type="domain" description="CBS" evidence="12">
    <location>
        <begin position="512"/>
        <end position="571"/>
    </location>
</feature>